<evidence type="ECO:0000256" key="2">
    <source>
        <dbReference type="ARBA" id="ARBA00022448"/>
    </source>
</evidence>
<feature type="region of interest" description="Disordered" evidence="7">
    <location>
        <begin position="323"/>
        <end position="363"/>
    </location>
</feature>
<evidence type="ECO:0000313" key="10">
    <source>
        <dbReference type="Proteomes" id="UP000085678"/>
    </source>
</evidence>
<gene>
    <name evidence="11 12" type="primary">LOC106177417</name>
</gene>
<dbReference type="InterPro" id="IPR004680">
    <property type="entry name" value="Cit_transptr-like_dom"/>
</dbReference>
<dbReference type="KEGG" id="lak:106177417"/>
<dbReference type="GO" id="GO:0055085">
    <property type="term" value="P:transmembrane transport"/>
    <property type="evidence" value="ECO:0007669"/>
    <property type="project" value="InterPro"/>
</dbReference>
<feature type="transmembrane region" description="Helical" evidence="8">
    <location>
        <begin position="66"/>
        <end position="84"/>
    </location>
</feature>
<keyword evidence="4 8" id="KW-0812">Transmembrane</keyword>
<feature type="transmembrane region" description="Helical" evidence="8">
    <location>
        <begin position="182"/>
        <end position="206"/>
    </location>
</feature>
<organism evidence="10 12">
    <name type="scientific">Lingula anatina</name>
    <name type="common">Brachiopod</name>
    <name type="synonym">Lingula unguis</name>
    <dbReference type="NCBI Taxonomy" id="7574"/>
    <lineage>
        <taxon>Eukaryota</taxon>
        <taxon>Metazoa</taxon>
        <taxon>Spiralia</taxon>
        <taxon>Lophotrochozoa</taxon>
        <taxon>Brachiopoda</taxon>
        <taxon>Linguliformea</taxon>
        <taxon>Lingulata</taxon>
        <taxon>Lingulida</taxon>
        <taxon>Linguloidea</taxon>
        <taxon>Lingulidae</taxon>
        <taxon>Lingula</taxon>
    </lineage>
</organism>
<dbReference type="RefSeq" id="XP_013415631.1">
    <property type="nucleotide sequence ID" value="XM_013560177.1"/>
</dbReference>
<dbReference type="PANTHER" id="PTHR43302:SF5">
    <property type="entry name" value="TRANSPORTER ARSB-RELATED"/>
    <property type="match status" value="1"/>
</dbReference>
<sequence length="600" mass="66475">MDPSDFVPVTDSAYLINCSTYNATSDVVTYVTITSDWKAIVSFISILISVPFMLFNIKFFPIGQSGMLLSAALLQVAAGILQWSDVYTIARKAAHLRTIFMILGTTMVIRFFARERILAGIFNVVLKRYGDVKFWGFVWRVSALTAVLSPVFTAEAACFVATPAALKFWRLHSRDPNEVETILLTIISSSTIGSVVSIVGNLQMMILASFTDFPIFEGSRLDLRRSLFYLGPPAVTAFFLNLAVLRIHHVLIKNDKTYQNQDLYNGDSSFDSQDPISAATSFELSGRSIARDLESSLTGSVLTSKSMAWHNIVSDSNFELSRNSNASRKQSDSDREGCYTSDSEISSVSRNRSQRGSTSGYDAGSSCMDHTGEMKDIPCRNYRCLAPSDCLAFQVLMCGMFCAMMILFLVSHKQFHVDVGLLPFGICTWLLLLDAVINQRSPIPMVRAMDWAVFPTLMAYFIWMGGVNNSGLSHWVSKNIGLSNPALGQAKDIAVLILVILFGCYCFTSVPFLLVVLGNLKPCTKQLPFVLYVAWAATMTNMVTLYGNSTNMMVVNRGIQDIGYRLTFWRLFKYGLPALVASVACGAMVIYTMLLIPWTP</sequence>
<evidence type="ECO:0000256" key="4">
    <source>
        <dbReference type="ARBA" id="ARBA00022692"/>
    </source>
</evidence>
<evidence type="ECO:0000256" key="6">
    <source>
        <dbReference type="ARBA" id="ARBA00023136"/>
    </source>
</evidence>
<evidence type="ECO:0000256" key="5">
    <source>
        <dbReference type="ARBA" id="ARBA00022989"/>
    </source>
</evidence>
<keyword evidence="6 8" id="KW-0472">Membrane</keyword>
<feature type="transmembrane region" description="Helical" evidence="8">
    <location>
        <begin position="415"/>
        <end position="436"/>
    </location>
</feature>
<dbReference type="Pfam" id="PF03600">
    <property type="entry name" value="CitMHS"/>
    <property type="match status" value="1"/>
</dbReference>
<feature type="transmembrane region" description="Helical" evidence="8">
    <location>
        <begin position="574"/>
        <end position="596"/>
    </location>
</feature>
<feature type="transmembrane region" description="Helical" evidence="8">
    <location>
        <begin position="448"/>
        <end position="466"/>
    </location>
</feature>
<protein>
    <submittedName>
        <fullName evidence="11 12">Uncharacterized protein LOC106177417</fullName>
    </submittedName>
</protein>
<evidence type="ECO:0000256" key="1">
    <source>
        <dbReference type="ARBA" id="ARBA00004651"/>
    </source>
</evidence>
<keyword evidence="5 8" id="KW-1133">Transmembrane helix</keyword>
<dbReference type="PANTHER" id="PTHR43302">
    <property type="entry name" value="TRANSPORTER ARSB-RELATED"/>
    <property type="match status" value="1"/>
</dbReference>
<feature type="transmembrane region" description="Helical" evidence="8">
    <location>
        <begin position="96"/>
        <end position="113"/>
    </location>
</feature>
<feature type="transmembrane region" description="Helical" evidence="8">
    <location>
        <begin position="137"/>
        <end position="161"/>
    </location>
</feature>
<comment type="subcellular location">
    <subcellularLocation>
        <location evidence="1">Cell membrane</location>
        <topology evidence="1">Multi-pass membrane protein</topology>
    </subcellularLocation>
</comment>
<dbReference type="RefSeq" id="XP_013415630.1">
    <property type="nucleotide sequence ID" value="XM_013560176.1"/>
</dbReference>
<feature type="transmembrane region" description="Helical" evidence="8">
    <location>
        <begin position="390"/>
        <end position="409"/>
    </location>
</feature>
<proteinExistence type="predicted"/>
<keyword evidence="2" id="KW-0813">Transport</keyword>
<evidence type="ECO:0000256" key="7">
    <source>
        <dbReference type="SAM" id="MobiDB-lite"/>
    </source>
</evidence>
<feature type="transmembrane region" description="Helical" evidence="8">
    <location>
        <begin position="529"/>
        <end position="547"/>
    </location>
</feature>
<reference evidence="11 12" key="1">
    <citation type="submission" date="2025-04" db="UniProtKB">
        <authorList>
            <consortium name="RefSeq"/>
        </authorList>
    </citation>
    <scope>IDENTIFICATION</scope>
    <source>
        <tissue evidence="11 12">Gonads</tissue>
    </source>
</reference>
<evidence type="ECO:0000256" key="3">
    <source>
        <dbReference type="ARBA" id="ARBA00022475"/>
    </source>
</evidence>
<evidence type="ECO:0000256" key="8">
    <source>
        <dbReference type="SAM" id="Phobius"/>
    </source>
</evidence>
<dbReference type="STRING" id="7574.A0A1S3K031"/>
<feature type="compositionally biased region" description="Polar residues" evidence="7">
    <location>
        <begin position="340"/>
        <end position="360"/>
    </location>
</feature>
<dbReference type="GeneID" id="106177417"/>
<name>A0A1S3K031_LINAN</name>
<evidence type="ECO:0000259" key="9">
    <source>
        <dbReference type="Pfam" id="PF03600"/>
    </source>
</evidence>
<dbReference type="OrthoDB" id="442352at2759"/>
<accession>A0A1S3K031</accession>
<feature type="transmembrane region" description="Helical" evidence="8">
    <location>
        <begin position="493"/>
        <end position="517"/>
    </location>
</feature>
<keyword evidence="3" id="KW-1003">Cell membrane</keyword>
<dbReference type="Proteomes" id="UP000085678">
    <property type="component" value="Unplaced"/>
</dbReference>
<dbReference type="GO" id="GO:0005886">
    <property type="term" value="C:plasma membrane"/>
    <property type="evidence" value="ECO:0007669"/>
    <property type="project" value="UniProtKB-SubCell"/>
</dbReference>
<feature type="transmembrane region" description="Helical" evidence="8">
    <location>
        <begin position="226"/>
        <end position="245"/>
    </location>
</feature>
<evidence type="ECO:0000313" key="11">
    <source>
        <dbReference type="RefSeq" id="XP_013415630.1"/>
    </source>
</evidence>
<evidence type="ECO:0000313" key="12">
    <source>
        <dbReference type="RefSeq" id="XP_013415631.1"/>
    </source>
</evidence>
<dbReference type="AlphaFoldDB" id="A0A1S3K031"/>
<feature type="domain" description="Citrate transporter-like" evidence="9">
    <location>
        <begin position="69"/>
        <end position="515"/>
    </location>
</feature>
<keyword evidence="10" id="KW-1185">Reference proteome</keyword>